<comment type="caution">
    <text evidence="1">The sequence shown here is derived from an EMBL/GenBank/DDBJ whole genome shotgun (WGS) entry which is preliminary data.</text>
</comment>
<sequence>MAYQTGSMKDALDLMKQLIPVLQAQGWVVDKQAFSNGNGEWYIHNAADAYFSITGEESSSSYSSLGIAGNTGFDGTKNAYSQPGSTGLDWVYLGGGDDPVITFDAFITPRYCHVTTQTRQSFFRHFGFGVLDKEGDYTGGQYLYRGGSVLPFDHHMNSYDSFVRAELPDETGLTAGWYPFRNTVPRAMGLGGPMYDPLHPDLLAVETSQSALGGILAPVPNAVYLTTSKNVNLRAGVVPDFCVCHMKGLTPRAKVEINSEQWMVFPVARLTLTMPDKWHNDDTFTYAYALRMNA</sequence>
<dbReference type="RefSeq" id="WP_080859765.1">
    <property type="nucleotide sequence ID" value="NZ_CP077405.1"/>
</dbReference>
<dbReference type="Proteomes" id="UP000192573">
    <property type="component" value="Unassembled WGS sequence"/>
</dbReference>
<reference evidence="1 2" key="1">
    <citation type="submission" date="2017-03" db="EMBL/GenBank/DDBJ databases">
        <authorList>
            <person name="Afonso C.L."/>
            <person name="Miller P.J."/>
            <person name="Scott M.A."/>
            <person name="Spackman E."/>
            <person name="Goraichik I."/>
            <person name="Dimitrov K.M."/>
            <person name="Suarez D.L."/>
            <person name="Swayne D.E."/>
        </authorList>
    </citation>
    <scope>NUCLEOTIDE SEQUENCE [LARGE SCALE GENOMIC DNA]</scope>
    <source>
        <strain evidence="1 2">ATCC 51113</strain>
    </source>
</reference>
<protein>
    <submittedName>
        <fullName evidence="1">Uncharacterized protein</fullName>
    </submittedName>
</protein>
<accession>A0A1V8NVX5</accession>
<proteinExistence type="predicted"/>
<dbReference type="AlphaFoldDB" id="A0A1V8NVX5"/>
<evidence type="ECO:0000313" key="2">
    <source>
        <dbReference type="Proteomes" id="UP000192573"/>
    </source>
</evidence>
<organism evidence="1 2">
    <name type="scientific">Citrobacter braakii</name>
    <dbReference type="NCBI Taxonomy" id="57706"/>
    <lineage>
        <taxon>Bacteria</taxon>
        <taxon>Pseudomonadati</taxon>
        <taxon>Pseudomonadota</taxon>
        <taxon>Gammaproteobacteria</taxon>
        <taxon>Enterobacterales</taxon>
        <taxon>Enterobacteriaceae</taxon>
        <taxon>Citrobacter</taxon>
        <taxon>Citrobacter freundii complex</taxon>
    </lineage>
</organism>
<name>A0A1V8NVX5_CITBR</name>
<evidence type="ECO:0000313" key="1">
    <source>
        <dbReference type="EMBL" id="OQM40576.1"/>
    </source>
</evidence>
<gene>
    <name evidence="1" type="ORF">BZK42_18625</name>
</gene>
<dbReference type="EMBL" id="NAEW01000009">
    <property type="protein sequence ID" value="OQM40576.1"/>
    <property type="molecule type" value="Genomic_DNA"/>
</dbReference>